<protein>
    <submittedName>
        <fullName evidence="1">Uncharacterized protein</fullName>
    </submittedName>
</protein>
<keyword evidence="2" id="KW-1185">Reference proteome</keyword>
<sequence length="129" mass="14992">MKKNGRRERLIEWGTKQLYKKHTVPKSGLPLSEALDAEAFAPRRLNCRDVGGFDHWKSVQQNTNELLHLLLIFIAMDPYCIIPDHDVMAQKDVSGYSEEYLDSLPQKRSRCFNHRLDSRIRSAQTIPIK</sequence>
<comment type="caution">
    <text evidence="1">The sequence shown here is derived from an EMBL/GenBank/DDBJ whole genome shotgun (WGS) entry which is preliminary data.</text>
</comment>
<dbReference type="AlphaFoldDB" id="A0AAV4BAV6"/>
<evidence type="ECO:0000313" key="2">
    <source>
        <dbReference type="Proteomes" id="UP000735302"/>
    </source>
</evidence>
<organism evidence="1 2">
    <name type="scientific">Plakobranchus ocellatus</name>
    <dbReference type="NCBI Taxonomy" id="259542"/>
    <lineage>
        <taxon>Eukaryota</taxon>
        <taxon>Metazoa</taxon>
        <taxon>Spiralia</taxon>
        <taxon>Lophotrochozoa</taxon>
        <taxon>Mollusca</taxon>
        <taxon>Gastropoda</taxon>
        <taxon>Heterobranchia</taxon>
        <taxon>Euthyneura</taxon>
        <taxon>Panpulmonata</taxon>
        <taxon>Sacoglossa</taxon>
        <taxon>Placobranchoidea</taxon>
        <taxon>Plakobranchidae</taxon>
        <taxon>Plakobranchus</taxon>
    </lineage>
</organism>
<proteinExistence type="predicted"/>
<evidence type="ECO:0000313" key="1">
    <source>
        <dbReference type="EMBL" id="GFO15943.1"/>
    </source>
</evidence>
<name>A0AAV4BAV6_9GAST</name>
<gene>
    <name evidence="1" type="ORF">PoB_004244800</name>
</gene>
<dbReference type="EMBL" id="BLXT01004632">
    <property type="protein sequence ID" value="GFO15943.1"/>
    <property type="molecule type" value="Genomic_DNA"/>
</dbReference>
<reference evidence="1 2" key="1">
    <citation type="journal article" date="2021" name="Elife">
        <title>Chloroplast acquisition without the gene transfer in kleptoplastic sea slugs, Plakobranchus ocellatus.</title>
        <authorList>
            <person name="Maeda T."/>
            <person name="Takahashi S."/>
            <person name="Yoshida T."/>
            <person name="Shimamura S."/>
            <person name="Takaki Y."/>
            <person name="Nagai Y."/>
            <person name="Toyoda A."/>
            <person name="Suzuki Y."/>
            <person name="Arimoto A."/>
            <person name="Ishii H."/>
            <person name="Satoh N."/>
            <person name="Nishiyama T."/>
            <person name="Hasebe M."/>
            <person name="Maruyama T."/>
            <person name="Minagawa J."/>
            <person name="Obokata J."/>
            <person name="Shigenobu S."/>
        </authorList>
    </citation>
    <scope>NUCLEOTIDE SEQUENCE [LARGE SCALE GENOMIC DNA]</scope>
</reference>
<dbReference type="Proteomes" id="UP000735302">
    <property type="component" value="Unassembled WGS sequence"/>
</dbReference>
<accession>A0AAV4BAV6</accession>